<dbReference type="InterPro" id="IPR005754">
    <property type="entry name" value="Sortase"/>
</dbReference>
<keyword evidence="4" id="KW-1185">Reference proteome</keyword>
<reference evidence="3" key="1">
    <citation type="submission" date="2021-01" db="EMBL/GenBank/DDBJ databases">
        <title>Whole genome shotgun sequence of Catellatospora methionotrophica NBRC 14553.</title>
        <authorList>
            <person name="Komaki H."/>
            <person name="Tamura T."/>
        </authorList>
    </citation>
    <scope>NUCLEOTIDE SEQUENCE</scope>
    <source>
        <strain evidence="3">NBRC 14553</strain>
    </source>
</reference>
<evidence type="ECO:0000256" key="1">
    <source>
        <dbReference type="ARBA" id="ARBA00022801"/>
    </source>
</evidence>
<dbReference type="RefSeq" id="WP_166380409.1">
    <property type="nucleotide sequence ID" value="NZ_BAAATT010000011.1"/>
</dbReference>
<comment type="caution">
    <text evidence="3">The sequence shown here is derived from an EMBL/GenBank/DDBJ whole genome shotgun (WGS) entry which is preliminary data.</text>
</comment>
<organism evidence="3 4">
    <name type="scientific">Catellatospora methionotrophica</name>
    <dbReference type="NCBI Taxonomy" id="121620"/>
    <lineage>
        <taxon>Bacteria</taxon>
        <taxon>Bacillati</taxon>
        <taxon>Actinomycetota</taxon>
        <taxon>Actinomycetes</taxon>
        <taxon>Micromonosporales</taxon>
        <taxon>Micromonosporaceae</taxon>
        <taxon>Catellatospora</taxon>
    </lineage>
</organism>
<evidence type="ECO:0000313" key="4">
    <source>
        <dbReference type="Proteomes" id="UP000660339"/>
    </source>
</evidence>
<gene>
    <name evidence="3" type="ORF">Cme02nite_03590</name>
</gene>
<feature type="region of interest" description="Disordered" evidence="2">
    <location>
        <begin position="44"/>
        <end position="64"/>
    </location>
</feature>
<dbReference type="InterPro" id="IPR042001">
    <property type="entry name" value="Sortase_F"/>
</dbReference>
<dbReference type="GO" id="GO:0016787">
    <property type="term" value="F:hydrolase activity"/>
    <property type="evidence" value="ECO:0007669"/>
    <property type="project" value="UniProtKB-KW"/>
</dbReference>
<dbReference type="Pfam" id="PF04203">
    <property type="entry name" value="Sortase"/>
    <property type="match status" value="1"/>
</dbReference>
<dbReference type="Gene3D" id="2.40.260.10">
    <property type="entry name" value="Sortase"/>
    <property type="match status" value="1"/>
</dbReference>
<evidence type="ECO:0000256" key="2">
    <source>
        <dbReference type="SAM" id="MobiDB-lite"/>
    </source>
</evidence>
<dbReference type="EMBL" id="BONJ01000001">
    <property type="protein sequence ID" value="GIG12027.1"/>
    <property type="molecule type" value="Genomic_DNA"/>
</dbReference>
<dbReference type="Proteomes" id="UP000660339">
    <property type="component" value="Unassembled WGS sequence"/>
</dbReference>
<sequence length="226" mass="23903">MSLHHHGVPREIRGARRSHLSRRAVLAACGAALLAGCGAGEADSTSPEVEALSSPTPSPDVPPTQVPVQRAGLPTAQAVIRPVRLRIPAMSLDAKVDAVGIDARTGDFAVPPSVDRVGWYRHGPGLEARAGSIVIAGHVDSAAQGRGAFFTLRTLAKGDRLTLTDGAGRGYGFQVVGVEQFRKTRIPLERYFARDGAPRITLITCGGPFDESTRHYRDNIVVTATA</sequence>
<dbReference type="SUPFAM" id="SSF63817">
    <property type="entry name" value="Sortase"/>
    <property type="match status" value="1"/>
</dbReference>
<protein>
    <submittedName>
        <fullName evidence="3">Class F sortase</fullName>
    </submittedName>
</protein>
<keyword evidence="1" id="KW-0378">Hydrolase</keyword>
<dbReference type="AlphaFoldDB" id="A0A8J3KZW2"/>
<proteinExistence type="predicted"/>
<dbReference type="CDD" id="cd05829">
    <property type="entry name" value="Sortase_F"/>
    <property type="match status" value="1"/>
</dbReference>
<evidence type="ECO:0000313" key="3">
    <source>
        <dbReference type="EMBL" id="GIG12027.1"/>
    </source>
</evidence>
<dbReference type="InterPro" id="IPR006311">
    <property type="entry name" value="TAT_signal"/>
</dbReference>
<dbReference type="PROSITE" id="PS51318">
    <property type="entry name" value="TAT"/>
    <property type="match status" value="1"/>
</dbReference>
<dbReference type="InterPro" id="IPR023365">
    <property type="entry name" value="Sortase_dom-sf"/>
</dbReference>
<accession>A0A8J3KZW2</accession>
<name>A0A8J3KZW2_9ACTN</name>